<evidence type="ECO:0000256" key="5">
    <source>
        <dbReference type="ARBA" id="ARBA00023136"/>
    </source>
</evidence>
<dbReference type="EMBL" id="PQXH01000028">
    <property type="protein sequence ID" value="TGO16455.1"/>
    <property type="molecule type" value="Genomic_DNA"/>
</dbReference>
<gene>
    <name evidence="6" type="ORF">BTUL_0028g00570</name>
</gene>
<sequence length="180" mass="20567">MFSARATRAAAQRVARPQSIRTPFQRRFASSESTFTGAENNAFNRERQAVKDHAAATSAIHHMDKCGGWETDWESYGRKEIKADYWGSATIPCLIIASVNAKILWDEHWAHWDHMEPLEERPEYPYQNVRTKNFFWGDGDKLEREGQLPQEGVDLMISVELVLALLLHWTMEGVFGKTGG</sequence>
<name>A0A4Z1EVY3_9HELO</name>
<accession>A0A4Z1EVY3</accession>
<evidence type="ECO:0000256" key="2">
    <source>
        <dbReference type="ARBA" id="ARBA00022792"/>
    </source>
</evidence>
<dbReference type="GO" id="GO:0005743">
    <property type="term" value="C:mitochondrial inner membrane"/>
    <property type="evidence" value="ECO:0007669"/>
    <property type="project" value="UniProtKB-SubCell"/>
</dbReference>
<dbReference type="AlphaFoldDB" id="A0A4Z1EVY3"/>
<evidence type="ECO:0000313" key="6">
    <source>
        <dbReference type="EMBL" id="TGO16455.1"/>
    </source>
</evidence>
<dbReference type="Gene3D" id="4.10.95.10">
    <property type="entry name" value="Cytochrome c oxidase, subunit VIa"/>
    <property type="match status" value="1"/>
</dbReference>
<evidence type="ECO:0000256" key="1">
    <source>
        <dbReference type="ARBA" id="ARBA00004273"/>
    </source>
</evidence>
<comment type="caution">
    <text evidence="6">The sequence shown here is derived from an EMBL/GenBank/DDBJ whole genome shotgun (WGS) entry which is preliminary data.</text>
</comment>
<reference evidence="6 7" key="1">
    <citation type="submission" date="2017-12" db="EMBL/GenBank/DDBJ databases">
        <title>Comparative genomics of Botrytis spp.</title>
        <authorList>
            <person name="Valero-Jimenez C.A."/>
            <person name="Tapia P."/>
            <person name="Veloso J."/>
            <person name="Silva-Moreno E."/>
            <person name="Staats M."/>
            <person name="Valdes J.H."/>
            <person name="Van Kan J.A.L."/>
        </authorList>
    </citation>
    <scope>NUCLEOTIDE SEQUENCE [LARGE SCALE GENOMIC DNA]</scope>
    <source>
        <strain evidence="6 7">Bt9001</strain>
    </source>
</reference>
<comment type="subcellular location">
    <subcellularLocation>
        <location evidence="1">Mitochondrion inner membrane</location>
    </subcellularLocation>
</comment>
<dbReference type="InterPro" id="IPR001349">
    <property type="entry name" value="Cyt_c_oxidase_su6a"/>
</dbReference>
<keyword evidence="3" id="KW-0809">Transit peptide</keyword>
<dbReference type="SUPFAM" id="SSF81411">
    <property type="entry name" value="Mitochondrial cytochrome c oxidase subunit VIa"/>
    <property type="match status" value="1"/>
</dbReference>
<dbReference type="InterPro" id="IPR036418">
    <property type="entry name" value="Cyt_c_oxidase_su6a_sf"/>
</dbReference>
<evidence type="ECO:0000256" key="3">
    <source>
        <dbReference type="ARBA" id="ARBA00022946"/>
    </source>
</evidence>
<keyword evidence="7" id="KW-1185">Reference proteome</keyword>
<evidence type="ECO:0000256" key="4">
    <source>
        <dbReference type="ARBA" id="ARBA00023128"/>
    </source>
</evidence>
<proteinExistence type="predicted"/>
<keyword evidence="2" id="KW-0999">Mitochondrion inner membrane</keyword>
<evidence type="ECO:0000313" key="7">
    <source>
        <dbReference type="Proteomes" id="UP000297777"/>
    </source>
</evidence>
<organism evidence="6 7">
    <name type="scientific">Botrytis tulipae</name>
    <dbReference type="NCBI Taxonomy" id="87230"/>
    <lineage>
        <taxon>Eukaryota</taxon>
        <taxon>Fungi</taxon>
        <taxon>Dikarya</taxon>
        <taxon>Ascomycota</taxon>
        <taxon>Pezizomycotina</taxon>
        <taxon>Leotiomycetes</taxon>
        <taxon>Helotiales</taxon>
        <taxon>Sclerotiniaceae</taxon>
        <taxon>Botrytis</taxon>
    </lineage>
</organism>
<keyword evidence="5" id="KW-0472">Membrane</keyword>
<dbReference type="OrthoDB" id="5947505at2759"/>
<protein>
    <submittedName>
        <fullName evidence="6">Uncharacterized protein</fullName>
    </submittedName>
</protein>
<dbReference type="Pfam" id="PF02046">
    <property type="entry name" value="COX6A"/>
    <property type="match status" value="2"/>
</dbReference>
<dbReference type="Proteomes" id="UP000297777">
    <property type="component" value="Unassembled WGS sequence"/>
</dbReference>
<keyword evidence="4" id="KW-0496">Mitochondrion</keyword>